<dbReference type="AlphaFoldDB" id="A0A835CI36"/>
<keyword evidence="11" id="KW-1185">Reference proteome</keyword>
<comment type="similarity">
    <text evidence="3">Belongs to the cytochrome P450 family.</text>
</comment>
<gene>
    <name evidence="10" type="ORF">G2W53_008424</name>
</gene>
<dbReference type="PANTHER" id="PTHR47943:SF8">
    <property type="entry name" value="CYTOCHROME P450"/>
    <property type="match status" value="1"/>
</dbReference>
<evidence type="ECO:0000313" key="11">
    <source>
        <dbReference type="Proteomes" id="UP000634136"/>
    </source>
</evidence>
<evidence type="ECO:0000256" key="8">
    <source>
        <dbReference type="ARBA" id="ARBA00023033"/>
    </source>
</evidence>
<dbReference type="GO" id="GO:0005506">
    <property type="term" value="F:iron ion binding"/>
    <property type="evidence" value="ECO:0007669"/>
    <property type="project" value="InterPro"/>
</dbReference>
<keyword evidence="7" id="KW-0408">Iron</keyword>
<comment type="subcellular location">
    <subcellularLocation>
        <location evidence="2">Membrane</location>
    </subcellularLocation>
</comment>
<dbReference type="GO" id="GO:0020037">
    <property type="term" value="F:heme binding"/>
    <property type="evidence" value="ECO:0007669"/>
    <property type="project" value="InterPro"/>
</dbReference>
<dbReference type="InterPro" id="IPR001128">
    <property type="entry name" value="Cyt_P450"/>
</dbReference>
<evidence type="ECO:0000256" key="3">
    <source>
        <dbReference type="ARBA" id="ARBA00010617"/>
    </source>
</evidence>
<organism evidence="10 11">
    <name type="scientific">Senna tora</name>
    <dbReference type="NCBI Taxonomy" id="362788"/>
    <lineage>
        <taxon>Eukaryota</taxon>
        <taxon>Viridiplantae</taxon>
        <taxon>Streptophyta</taxon>
        <taxon>Embryophyta</taxon>
        <taxon>Tracheophyta</taxon>
        <taxon>Spermatophyta</taxon>
        <taxon>Magnoliopsida</taxon>
        <taxon>eudicotyledons</taxon>
        <taxon>Gunneridae</taxon>
        <taxon>Pentapetalae</taxon>
        <taxon>rosids</taxon>
        <taxon>fabids</taxon>
        <taxon>Fabales</taxon>
        <taxon>Fabaceae</taxon>
        <taxon>Caesalpinioideae</taxon>
        <taxon>Cassia clade</taxon>
        <taxon>Senna</taxon>
    </lineage>
</organism>
<dbReference type="InterPro" id="IPR036396">
    <property type="entry name" value="Cyt_P450_sf"/>
</dbReference>
<evidence type="ECO:0000256" key="6">
    <source>
        <dbReference type="ARBA" id="ARBA00023002"/>
    </source>
</evidence>
<keyword evidence="5" id="KW-0479">Metal-binding</keyword>
<evidence type="ECO:0000256" key="2">
    <source>
        <dbReference type="ARBA" id="ARBA00004370"/>
    </source>
</evidence>
<dbReference type="GO" id="GO:0016020">
    <property type="term" value="C:membrane"/>
    <property type="evidence" value="ECO:0007669"/>
    <property type="project" value="UniProtKB-SubCell"/>
</dbReference>
<evidence type="ECO:0000256" key="7">
    <source>
        <dbReference type="ARBA" id="ARBA00023004"/>
    </source>
</evidence>
<dbReference type="SUPFAM" id="SSF48264">
    <property type="entry name" value="Cytochrome P450"/>
    <property type="match status" value="1"/>
</dbReference>
<comment type="caution">
    <text evidence="10">The sequence shown here is derived from an EMBL/GenBank/DDBJ whole genome shotgun (WGS) entry which is preliminary data.</text>
</comment>
<keyword evidence="9" id="KW-0472">Membrane</keyword>
<dbReference type="GO" id="GO:0004497">
    <property type="term" value="F:monooxygenase activity"/>
    <property type="evidence" value="ECO:0007669"/>
    <property type="project" value="UniProtKB-KW"/>
</dbReference>
<proteinExistence type="inferred from homology"/>
<dbReference type="EMBL" id="JAAIUW010000003">
    <property type="protein sequence ID" value="KAF7839942.1"/>
    <property type="molecule type" value="Genomic_DNA"/>
</dbReference>
<dbReference type="OrthoDB" id="1103324at2759"/>
<dbReference type="Gene3D" id="1.10.630.10">
    <property type="entry name" value="Cytochrome P450"/>
    <property type="match status" value="1"/>
</dbReference>
<dbReference type="GO" id="GO:0016705">
    <property type="term" value="F:oxidoreductase activity, acting on paired donors, with incorporation or reduction of molecular oxygen"/>
    <property type="evidence" value="ECO:0007669"/>
    <property type="project" value="InterPro"/>
</dbReference>
<comment type="cofactor">
    <cofactor evidence="1">
        <name>heme</name>
        <dbReference type="ChEBI" id="CHEBI:30413"/>
    </cofactor>
</comment>
<evidence type="ECO:0000256" key="9">
    <source>
        <dbReference type="ARBA" id="ARBA00023136"/>
    </source>
</evidence>
<dbReference type="PANTHER" id="PTHR47943">
    <property type="entry name" value="CYTOCHROME P450 93A3-LIKE"/>
    <property type="match status" value="1"/>
</dbReference>
<accession>A0A835CI36</accession>
<protein>
    <submittedName>
        <fullName evidence="10">3,9-dihydroxypterocarpan 6A-monooxygenase-like</fullName>
    </submittedName>
</protein>
<reference evidence="10" key="1">
    <citation type="submission" date="2020-09" db="EMBL/GenBank/DDBJ databases">
        <title>Genome-Enabled Discovery of Anthraquinone Biosynthesis in Senna tora.</title>
        <authorList>
            <person name="Kang S.-H."/>
            <person name="Pandey R.P."/>
            <person name="Lee C.-M."/>
            <person name="Sim J.-S."/>
            <person name="Jeong J.-T."/>
            <person name="Choi B.-S."/>
            <person name="Jung M."/>
            <person name="Ginzburg D."/>
            <person name="Zhao K."/>
            <person name="Won S.Y."/>
            <person name="Oh T.-J."/>
            <person name="Yu Y."/>
            <person name="Kim N.-H."/>
            <person name="Lee O.R."/>
            <person name="Lee T.-H."/>
            <person name="Bashyal P."/>
            <person name="Kim T.-S."/>
            <person name="Lee W.-H."/>
            <person name="Kawkins C."/>
            <person name="Kim C.-K."/>
            <person name="Kim J.S."/>
            <person name="Ahn B.O."/>
            <person name="Rhee S.Y."/>
            <person name="Sohng J.K."/>
        </authorList>
    </citation>
    <scope>NUCLEOTIDE SEQUENCE</scope>
    <source>
        <tissue evidence="10">Leaf</tissue>
    </source>
</reference>
<sequence length="412" mass="46378">MPIKQSNVLEELILPRKRGPTRAFPLGLPTIPQVALQIREHREILLVASIARVHLRAVASLEVILHAHDRLQRPEFLVLLVPIASFEGAREARGAREIHLLLRRFRQSFWRLELISMCAHVHPQIRVAPEPFPADLAEMNVFGEQFHGVELHDLAIFHQFLRKVSRRRRRRQILRVGDEGGAVDDNLVDGGDDLAGHHVHLVLADEGVGVDRFGYEALKILHPRSNQGEILEGNVRIRVVGIGIVRRIRSGFGGAWGRRVGESGGIGHIGESGDPPILIISRLSKSNGPPSPPSLPLIGHVHLLPPIPHRSFHNLSSRYRSILQLLLGSVPCFIASTLDATKHFLKTHESSFSDRFLNANIHHLSYDSQGFLFRAYSLHRKFTKKLCMTRLLGGPTLHLLHPVRRTETMRFL</sequence>
<dbReference type="Pfam" id="PF00067">
    <property type="entry name" value="p450"/>
    <property type="match status" value="1"/>
</dbReference>
<name>A0A835CI36_9FABA</name>
<keyword evidence="8 10" id="KW-0503">Monooxygenase</keyword>
<evidence type="ECO:0000256" key="5">
    <source>
        <dbReference type="ARBA" id="ARBA00022723"/>
    </source>
</evidence>
<evidence type="ECO:0000256" key="4">
    <source>
        <dbReference type="ARBA" id="ARBA00022617"/>
    </source>
</evidence>
<evidence type="ECO:0000256" key="1">
    <source>
        <dbReference type="ARBA" id="ARBA00001971"/>
    </source>
</evidence>
<keyword evidence="6" id="KW-0560">Oxidoreductase</keyword>
<evidence type="ECO:0000313" key="10">
    <source>
        <dbReference type="EMBL" id="KAF7839942.1"/>
    </source>
</evidence>
<keyword evidence="4" id="KW-0349">Heme</keyword>
<dbReference type="Proteomes" id="UP000634136">
    <property type="component" value="Unassembled WGS sequence"/>
</dbReference>